<organism evidence="1">
    <name type="scientific">marine sediment metagenome</name>
    <dbReference type="NCBI Taxonomy" id="412755"/>
    <lineage>
        <taxon>unclassified sequences</taxon>
        <taxon>metagenomes</taxon>
        <taxon>ecological metagenomes</taxon>
    </lineage>
</organism>
<reference evidence="1" key="1">
    <citation type="journal article" date="2014" name="Front. Microbiol.">
        <title>High frequency of phylogenetically diverse reductive dehalogenase-homologous genes in deep subseafloor sedimentary metagenomes.</title>
        <authorList>
            <person name="Kawai M."/>
            <person name="Futagami T."/>
            <person name="Toyoda A."/>
            <person name="Takaki Y."/>
            <person name="Nishi S."/>
            <person name="Hori S."/>
            <person name="Arai W."/>
            <person name="Tsubouchi T."/>
            <person name="Morono Y."/>
            <person name="Uchiyama I."/>
            <person name="Ito T."/>
            <person name="Fujiyama A."/>
            <person name="Inagaki F."/>
            <person name="Takami H."/>
        </authorList>
    </citation>
    <scope>NUCLEOTIDE SEQUENCE</scope>
    <source>
        <strain evidence="1">Expedition CK06-06</strain>
    </source>
</reference>
<protein>
    <submittedName>
        <fullName evidence="1">Uncharacterized protein</fullName>
    </submittedName>
</protein>
<evidence type="ECO:0000313" key="1">
    <source>
        <dbReference type="EMBL" id="GAG76336.1"/>
    </source>
</evidence>
<gene>
    <name evidence="1" type="ORF">S01H4_29085</name>
</gene>
<dbReference type="AlphaFoldDB" id="X1BW05"/>
<name>X1BW05_9ZZZZ</name>
<dbReference type="EMBL" id="BART01014687">
    <property type="protein sequence ID" value="GAG76336.1"/>
    <property type="molecule type" value="Genomic_DNA"/>
</dbReference>
<comment type="caution">
    <text evidence="1">The sequence shown here is derived from an EMBL/GenBank/DDBJ whole genome shotgun (WGS) entry which is preliminary data.</text>
</comment>
<accession>X1BW05</accession>
<sequence length="29" mass="3493">GSVNTYSYNKGSYLDFLILKELKLFIYFR</sequence>
<proteinExistence type="predicted"/>
<feature type="non-terminal residue" evidence="1">
    <location>
        <position position="1"/>
    </location>
</feature>